<organism evidence="2 3">
    <name type="scientific">Paenibacillus macquariensis</name>
    <dbReference type="NCBI Taxonomy" id="948756"/>
    <lineage>
        <taxon>Bacteria</taxon>
        <taxon>Bacillati</taxon>
        <taxon>Bacillota</taxon>
        <taxon>Bacilli</taxon>
        <taxon>Bacillales</taxon>
        <taxon>Paenibacillaceae</taxon>
        <taxon>Paenibacillus</taxon>
    </lineage>
</organism>
<dbReference type="InterPro" id="IPR002364">
    <property type="entry name" value="Quin_OxRdtase/zeta-crystal_CS"/>
</dbReference>
<sequence length="328" mass="36128">MKAIVYTKYGSSDVLQLKEIEKPIPKDNEVLVKIHAVSVNPLDWHFMRGKPYIMRMQTGLRRPKYNAIGTDVAGRIEAVGKNVKEFRPGDDVFGVCNGAFAEYSCAAEGSLVKKPANMTFEQAAAVPIASFTALQGLRNQGLIQSGQKVLINGASGGVGTFAVQIAKSLGANVTGVCSTRNVNMVRSIGADHVIDYTQEDFTQSESRYDLIFDTVGNRSLLNCRRVLSPKGTLVIVGSQSKGRWLGPLARSLRGILLSRFVSQKMMMFMATWSKGDLVTMQKLLEAGEVTPVIDRYYKSSEVKEAIRYLEEGHTQGKVIITWEHTNKT</sequence>
<evidence type="ECO:0000313" key="3">
    <source>
        <dbReference type="Proteomes" id="UP000186666"/>
    </source>
</evidence>
<dbReference type="InterPro" id="IPR013154">
    <property type="entry name" value="ADH-like_N"/>
</dbReference>
<comment type="caution">
    <text evidence="2">The sequence shown here is derived from an EMBL/GenBank/DDBJ whole genome shotgun (WGS) entry which is preliminary data.</text>
</comment>
<proteinExistence type="predicted"/>
<dbReference type="InterPro" id="IPR011032">
    <property type="entry name" value="GroES-like_sf"/>
</dbReference>
<protein>
    <submittedName>
        <fullName evidence="2">NADPH:quinone reductase</fullName>
    </submittedName>
</protein>
<dbReference type="EMBL" id="FTNK01000004">
    <property type="protein sequence ID" value="SIQ86883.1"/>
    <property type="molecule type" value="Genomic_DNA"/>
</dbReference>
<dbReference type="CDD" id="cd08267">
    <property type="entry name" value="MDR1"/>
    <property type="match status" value="1"/>
</dbReference>
<dbReference type="PANTHER" id="PTHR11695:SF648">
    <property type="entry name" value="ZINC-BINDING OXIDOREDUCTASE"/>
    <property type="match status" value="1"/>
</dbReference>
<dbReference type="PROSITE" id="PS01162">
    <property type="entry name" value="QOR_ZETA_CRYSTAL"/>
    <property type="match status" value="1"/>
</dbReference>
<dbReference type="InterPro" id="IPR020843">
    <property type="entry name" value="ER"/>
</dbReference>
<dbReference type="PANTHER" id="PTHR11695">
    <property type="entry name" value="ALCOHOL DEHYDROGENASE RELATED"/>
    <property type="match status" value="1"/>
</dbReference>
<evidence type="ECO:0000259" key="1">
    <source>
        <dbReference type="SMART" id="SM00829"/>
    </source>
</evidence>
<keyword evidence="3" id="KW-1185">Reference proteome</keyword>
<dbReference type="SUPFAM" id="SSF51735">
    <property type="entry name" value="NAD(P)-binding Rossmann-fold domains"/>
    <property type="match status" value="1"/>
</dbReference>
<dbReference type="InterPro" id="IPR036291">
    <property type="entry name" value="NAD(P)-bd_dom_sf"/>
</dbReference>
<dbReference type="SMART" id="SM00829">
    <property type="entry name" value="PKS_ER"/>
    <property type="match status" value="1"/>
</dbReference>
<feature type="domain" description="Enoyl reductase (ER)" evidence="1">
    <location>
        <begin position="10"/>
        <end position="320"/>
    </location>
</feature>
<dbReference type="Pfam" id="PF13602">
    <property type="entry name" value="ADH_zinc_N_2"/>
    <property type="match status" value="1"/>
</dbReference>
<dbReference type="RefSeq" id="WP_068584975.1">
    <property type="nucleotide sequence ID" value="NZ_FTNK01000004.1"/>
</dbReference>
<dbReference type="Gene3D" id="3.90.180.10">
    <property type="entry name" value="Medium-chain alcohol dehydrogenases, catalytic domain"/>
    <property type="match status" value="1"/>
</dbReference>
<reference evidence="2 3" key="1">
    <citation type="submission" date="2017-01" db="EMBL/GenBank/DDBJ databases">
        <authorList>
            <person name="Varghese N."/>
            <person name="Submissions S."/>
        </authorList>
    </citation>
    <scope>NUCLEOTIDE SEQUENCE [LARGE SCALE GENOMIC DNA]</scope>
    <source>
        <strain evidence="2 3">ATCC 23464</strain>
    </source>
</reference>
<name>A0ABY1JW06_9BACL</name>
<evidence type="ECO:0000313" key="2">
    <source>
        <dbReference type="EMBL" id="SIQ86883.1"/>
    </source>
</evidence>
<accession>A0ABY1JW06</accession>
<dbReference type="Proteomes" id="UP000186666">
    <property type="component" value="Unassembled WGS sequence"/>
</dbReference>
<dbReference type="InterPro" id="IPR050700">
    <property type="entry name" value="YIM1/Zinc_Alcohol_DH_Fams"/>
</dbReference>
<dbReference type="SUPFAM" id="SSF50129">
    <property type="entry name" value="GroES-like"/>
    <property type="match status" value="1"/>
</dbReference>
<gene>
    <name evidence="2" type="ORF">SAMN05421578_104413</name>
</gene>
<dbReference type="Pfam" id="PF08240">
    <property type="entry name" value="ADH_N"/>
    <property type="match status" value="1"/>
</dbReference>
<dbReference type="Gene3D" id="3.40.50.720">
    <property type="entry name" value="NAD(P)-binding Rossmann-like Domain"/>
    <property type="match status" value="1"/>
</dbReference>